<sequence length="96" mass="10373">MSSKFARTSTQALIRIKMERKKTGEDAADNDHWTLAIDDTPVLSVVGVELSPLQSLASARSREIIVLLLDHSVGLGNCGASIVTTLTVRRSPMPAR</sequence>
<name>A0ABD0JE65_9CAEN</name>
<dbReference type="AlphaFoldDB" id="A0ABD0JE65"/>
<evidence type="ECO:0000313" key="1">
    <source>
        <dbReference type="EMBL" id="KAK7471737.1"/>
    </source>
</evidence>
<organism evidence="1 2">
    <name type="scientific">Batillaria attramentaria</name>
    <dbReference type="NCBI Taxonomy" id="370345"/>
    <lineage>
        <taxon>Eukaryota</taxon>
        <taxon>Metazoa</taxon>
        <taxon>Spiralia</taxon>
        <taxon>Lophotrochozoa</taxon>
        <taxon>Mollusca</taxon>
        <taxon>Gastropoda</taxon>
        <taxon>Caenogastropoda</taxon>
        <taxon>Sorbeoconcha</taxon>
        <taxon>Cerithioidea</taxon>
        <taxon>Batillariidae</taxon>
        <taxon>Batillaria</taxon>
    </lineage>
</organism>
<protein>
    <submittedName>
        <fullName evidence="1">Uncharacterized protein</fullName>
    </submittedName>
</protein>
<comment type="caution">
    <text evidence="1">The sequence shown here is derived from an EMBL/GenBank/DDBJ whole genome shotgun (WGS) entry which is preliminary data.</text>
</comment>
<evidence type="ECO:0000313" key="2">
    <source>
        <dbReference type="Proteomes" id="UP001519460"/>
    </source>
</evidence>
<reference evidence="1 2" key="1">
    <citation type="journal article" date="2023" name="Sci. Data">
        <title>Genome assembly of the Korean intertidal mud-creeper Batillaria attramentaria.</title>
        <authorList>
            <person name="Patra A.K."/>
            <person name="Ho P.T."/>
            <person name="Jun S."/>
            <person name="Lee S.J."/>
            <person name="Kim Y."/>
            <person name="Won Y.J."/>
        </authorList>
    </citation>
    <scope>NUCLEOTIDE SEQUENCE [LARGE SCALE GENOMIC DNA]</scope>
    <source>
        <strain evidence="1">Wonlab-2016</strain>
    </source>
</reference>
<accession>A0ABD0JE65</accession>
<dbReference type="EMBL" id="JACVVK020000480">
    <property type="protein sequence ID" value="KAK7471737.1"/>
    <property type="molecule type" value="Genomic_DNA"/>
</dbReference>
<dbReference type="Proteomes" id="UP001519460">
    <property type="component" value="Unassembled WGS sequence"/>
</dbReference>
<keyword evidence="2" id="KW-1185">Reference proteome</keyword>
<proteinExistence type="predicted"/>
<gene>
    <name evidence="1" type="ORF">BaRGS_00035619</name>
</gene>